<proteinExistence type="predicted"/>
<evidence type="ECO:0000313" key="1">
    <source>
        <dbReference type="EMBL" id="KAK9083309.1"/>
    </source>
</evidence>
<evidence type="ECO:0000313" key="2">
    <source>
        <dbReference type="Proteomes" id="UP001419268"/>
    </source>
</evidence>
<comment type="caution">
    <text evidence="1">The sequence shown here is derived from an EMBL/GenBank/DDBJ whole genome shotgun (WGS) entry which is preliminary data.</text>
</comment>
<dbReference type="Proteomes" id="UP001419268">
    <property type="component" value="Unassembled WGS sequence"/>
</dbReference>
<dbReference type="AlphaFoldDB" id="A0AAP0HDT3"/>
<sequence>MCMTSKLCLIKFVFQYGKSHKMFLFLHPEVLAILPFTESAPISITFIKPNDSIFVKISSPDGKAGGSSFGTILPLRKFFYLS</sequence>
<name>A0AAP0HDT3_9MAGN</name>
<reference evidence="1 2" key="1">
    <citation type="submission" date="2024-01" db="EMBL/GenBank/DDBJ databases">
        <title>Genome assemblies of Stephania.</title>
        <authorList>
            <person name="Yang L."/>
        </authorList>
    </citation>
    <scope>NUCLEOTIDE SEQUENCE [LARGE SCALE GENOMIC DNA]</scope>
    <source>
        <strain evidence="1">JXDWG</strain>
        <tissue evidence="1">Leaf</tissue>
    </source>
</reference>
<keyword evidence="2" id="KW-1185">Reference proteome</keyword>
<accession>A0AAP0HDT3</accession>
<organism evidence="1 2">
    <name type="scientific">Stephania cephalantha</name>
    <dbReference type="NCBI Taxonomy" id="152367"/>
    <lineage>
        <taxon>Eukaryota</taxon>
        <taxon>Viridiplantae</taxon>
        <taxon>Streptophyta</taxon>
        <taxon>Embryophyta</taxon>
        <taxon>Tracheophyta</taxon>
        <taxon>Spermatophyta</taxon>
        <taxon>Magnoliopsida</taxon>
        <taxon>Ranunculales</taxon>
        <taxon>Menispermaceae</taxon>
        <taxon>Menispermoideae</taxon>
        <taxon>Cissampelideae</taxon>
        <taxon>Stephania</taxon>
    </lineage>
</organism>
<protein>
    <submittedName>
        <fullName evidence="1">Uncharacterized protein</fullName>
    </submittedName>
</protein>
<dbReference type="EMBL" id="JBBNAG010000013">
    <property type="protein sequence ID" value="KAK9083309.1"/>
    <property type="molecule type" value="Genomic_DNA"/>
</dbReference>
<gene>
    <name evidence="1" type="ORF">Scep_029780</name>
</gene>